<name>I3VSX6_THESW</name>
<dbReference type="AlphaFoldDB" id="I3VSX6"/>
<evidence type="ECO:0000313" key="4">
    <source>
        <dbReference type="Proteomes" id="UP000006178"/>
    </source>
</evidence>
<proteinExistence type="predicted"/>
<dbReference type="STRING" id="1094508.Tsac_0595"/>
<dbReference type="Pfam" id="PF13477">
    <property type="entry name" value="Glyco_trans_4_2"/>
    <property type="match status" value="1"/>
</dbReference>
<dbReference type="PATRIC" id="fig|1094508.3.peg.602"/>
<evidence type="ECO:0000313" key="3">
    <source>
        <dbReference type="EMBL" id="AFK85621.1"/>
    </source>
</evidence>
<feature type="domain" description="Glycosyl transferase family 1" evidence="1">
    <location>
        <begin position="190"/>
        <end position="355"/>
    </location>
</feature>
<reference evidence="3 4" key="1">
    <citation type="journal article" date="2014" name="Appl. Environ. Microbiol.">
        <title>Profile of Secreted Hydrolases, Associated Proteins, and SlpA in Thermoanaerobacterium saccharolyticum during the Degradation of Hemicellulose.</title>
        <authorList>
            <person name="Currie D.H."/>
            <person name="Guss A.M."/>
            <person name="Herring C.D."/>
            <person name="Giannone R.J."/>
            <person name="Johnson C.M."/>
            <person name="Lankford P.K."/>
            <person name="Brown S.D."/>
            <person name="Hettich R.L."/>
            <person name="Lynd L.R."/>
        </authorList>
    </citation>
    <scope>NUCLEOTIDE SEQUENCE [LARGE SCALE GENOMIC DNA]</scope>
    <source>
        <strain evidence="4">DSM 8691 / JW/SL-YS485</strain>
    </source>
</reference>
<dbReference type="Gene3D" id="3.40.50.2000">
    <property type="entry name" value="Glycogen Phosphorylase B"/>
    <property type="match status" value="2"/>
</dbReference>
<dbReference type="BioCyc" id="TSAC1094508:GLMA-596-MONOMER"/>
<dbReference type="CDD" id="cd03808">
    <property type="entry name" value="GT4_CapM-like"/>
    <property type="match status" value="1"/>
</dbReference>
<organism evidence="3 4">
    <name type="scientific">Thermoanaerobacterium saccharolyticum (strain DSM 8691 / JW/SL-YS485)</name>
    <dbReference type="NCBI Taxonomy" id="1094508"/>
    <lineage>
        <taxon>Bacteria</taxon>
        <taxon>Bacillati</taxon>
        <taxon>Bacillota</taxon>
        <taxon>Clostridia</taxon>
        <taxon>Thermoanaerobacterales</taxon>
        <taxon>Thermoanaerobacteraceae</taxon>
        <taxon>Thermoanaerobacterium</taxon>
    </lineage>
</organism>
<dbReference type="eggNOG" id="COG0438">
    <property type="taxonomic scope" value="Bacteria"/>
</dbReference>
<dbReference type="InterPro" id="IPR001296">
    <property type="entry name" value="Glyco_trans_1"/>
</dbReference>
<sequence>MILLKDKILFIATVESHILNFHIPFIQYFQNKGCEVHVATKLGNRQDELKKLGIVCYDIDFERSPYSFSNLKALNQLIKIMREDKYSLVHVHTPVGAFLGRLAAKITGTKPVIYTAHGFHFYKGASIKNWLVYYTMERLAAHWTDGLITMNDEDYNAAKRFKLRKNNAVFYVHGVGLDIDKYNMSDENKRKQTRKAFGFDEKDIVILTVAELNANKNHKQILDSLIKLKSLDNVYYLIVGIGEYECYLKKYVKENGLSGKVKLLGFRHDIPDLLNISDIFALTSMREGLPRCIMEAMAAGKPVVATDVRGNRDLVRDGVNGYLVPLDDVNATVDALQNLSENEDLRKKMGDEGRKIIQDYSIDKVLKEMDEIYKKYYV</sequence>
<dbReference type="PANTHER" id="PTHR12526">
    <property type="entry name" value="GLYCOSYLTRANSFERASE"/>
    <property type="match status" value="1"/>
</dbReference>
<accession>I3VSX6</accession>
<dbReference type="PANTHER" id="PTHR12526:SF630">
    <property type="entry name" value="GLYCOSYLTRANSFERASE"/>
    <property type="match status" value="1"/>
</dbReference>
<protein>
    <submittedName>
        <fullName evidence="3">Glycosyl transferase group 1</fullName>
    </submittedName>
</protein>
<dbReference type="SUPFAM" id="SSF53756">
    <property type="entry name" value="UDP-Glycosyltransferase/glycogen phosphorylase"/>
    <property type="match status" value="1"/>
</dbReference>
<evidence type="ECO:0000259" key="2">
    <source>
        <dbReference type="Pfam" id="PF13477"/>
    </source>
</evidence>
<evidence type="ECO:0000259" key="1">
    <source>
        <dbReference type="Pfam" id="PF00534"/>
    </source>
</evidence>
<dbReference type="Proteomes" id="UP000006178">
    <property type="component" value="Chromosome"/>
</dbReference>
<dbReference type="InterPro" id="IPR028098">
    <property type="entry name" value="Glyco_trans_4-like_N"/>
</dbReference>
<feature type="domain" description="Glycosyltransferase subfamily 4-like N-terminal" evidence="2">
    <location>
        <begin position="7"/>
        <end position="144"/>
    </location>
</feature>
<dbReference type="Pfam" id="PF00534">
    <property type="entry name" value="Glycos_transf_1"/>
    <property type="match status" value="1"/>
</dbReference>
<keyword evidence="4" id="KW-1185">Reference proteome</keyword>
<dbReference type="EMBL" id="CP003184">
    <property type="protein sequence ID" value="AFK85621.1"/>
    <property type="molecule type" value="Genomic_DNA"/>
</dbReference>
<keyword evidence="3" id="KW-0808">Transferase</keyword>
<dbReference type="KEGG" id="tsh:Tsac_0595"/>
<dbReference type="GO" id="GO:0016757">
    <property type="term" value="F:glycosyltransferase activity"/>
    <property type="evidence" value="ECO:0007669"/>
    <property type="project" value="InterPro"/>
</dbReference>
<gene>
    <name evidence="3" type="ordered locus">Tsac_0595</name>
</gene>